<evidence type="ECO:0000313" key="1">
    <source>
        <dbReference type="EMBL" id="GFA62856.1"/>
    </source>
</evidence>
<accession>A0A699JX40</accession>
<gene>
    <name evidence="1" type="ORF">Tci_634828</name>
</gene>
<dbReference type="EMBL" id="BKCJ010458033">
    <property type="protein sequence ID" value="GFA62856.1"/>
    <property type="molecule type" value="Genomic_DNA"/>
</dbReference>
<organism evidence="1">
    <name type="scientific">Tanacetum cinerariifolium</name>
    <name type="common">Dalmatian daisy</name>
    <name type="synonym">Chrysanthemum cinerariifolium</name>
    <dbReference type="NCBI Taxonomy" id="118510"/>
    <lineage>
        <taxon>Eukaryota</taxon>
        <taxon>Viridiplantae</taxon>
        <taxon>Streptophyta</taxon>
        <taxon>Embryophyta</taxon>
        <taxon>Tracheophyta</taxon>
        <taxon>Spermatophyta</taxon>
        <taxon>Magnoliopsida</taxon>
        <taxon>eudicotyledons</taxon>
        <taxon>Gunneridae</taxon>
        <taxon>Pentapetalae</taxon>
        <taxon>asterids</taxon>
        <taxon>campanulids</taxon>
        <taxon>Asterales</taxon>
        <taxon>Asteraceae</taxon>
        <taxon>Asteroideae</taxon>
        <taxon>Anthemideae</taxon>
        <taxon>Anthemidinae</taxon>
        <taxon>Tanacetum</taxon>
    </lineage>
</organism>
<dbReference type="AlphaFoldDB" id="A0A699JX40"/>
<feature type="non-terminal residue" evidence="1">
    <location>
        <position position="32"/>
    </location>
</feature>
<protein>
    <submittedName>
        <fullName evidence="1">Uncharacterized protein</fullName>
    </submittedName>
</protein>
<reference evidence="1" key="1">
    <citation type="journal article" date="2019" name="Sci. Rep.">
        <title>Draft genome of Tanacetum cinerariifolium, the natural source of mosquito coil.</title>
        <authorList>
            <person name="Yamashiro T."/>
            <person name="Shiraishi A."/>
            <person name="Satake H."/>
            <person name="Nakayama K."/>
        </authorList>
    </citation>
    <scope>NUCLEOTIDE SEQUENCE</scope>
</reference>
<sequence length="32" mass="3631">MISARLGIQKISGISVFDTMEQKTYDMLPDLE</sequence>
<comment type="caution">
    <text evidence="1">The sequence shown here is derived from an EMBL/GenBank/DDBJ whole genome shotgun (WGS) entry which is preliminary data.</text>
</comment>
<proteinExistence type="predicted"/>
<name>A0A699JX40_TANCI</name>